<dbReference type="Gene3D" id="2.60.470.10">
    <property type="entry name" value="Acid-sensing ion channels like domains"/>
    <property type="match status" value="1"/>
</dbReference>
<comment type="subcellular location">
    <subcellularLocation>
        <location evidence="1">Membrane</location>
        <topology evidence="1">Multi-pass membrane protein</topology>
    </subcellularLocation>
</comment>
<dbReference type="Gene3D" id="1.10.3590.10">
    <property type="entry name" value="acid-sensing ion channel 1 domain"/>
    <property type="match status" value="1"/>
</dbReference>
<keyword evidence="8" id="KW-0472">Membrane</keyword>
<protein>
    <submittedName>
        <fullName evidence="12">Acid-sensing ion channel 2</fullName>
    </submittedName>
</protein>
<keyword evidence="5" id="KW-1133">Transmembrane helix</keyword>
<dbReference type="AlphaFoldDB" id="A0A4Z2H4Q9"/>
<evidence type="ECO:0000256" key="1">
    <source>
        <dbReference type="ARBA" id="ARBA00004141"/>
    </source>
</evidence>
<comment type="caution">
    <text evidence="12">The sequence shown here is derived from an EMBL/GenBank/DDBJ whole genome shotgun (WGS) entry which is preliminary data.</text>
</comment>
<keyword evidence="9 11" id="KW-0739">Sodium transport</keyword>
<dbReference type="PRINTS" id="PR01078">
    <property type="entry name" value="AMINACHANNEL"/>
</dbReference>
<keyword evidence="4 11" id="KW-0812">Transmembrane</keyword>
<evidence type="ECO:0000256" key="6">
    <source>
        <dbReference type="ARBA" id="ARBA00023053"/>
    </source>
</evidence>
<evidence type="ECO:0000256" key="2">
    <source>
        <dbReference type="ARBA" id="ARBA00022448"/>
    </source>
</evidence>
<dbReference type="GO" id="GO:0005886">
    <property type="term" value="C:plasma membrane"/>
    <property type="evidence" value="ECO:0007669"/>
    <property type="project" value="TreeGrafter"/>
</dbReference>
<keyword evidence="3 11" id="KW-0894">Sodium channel</keyword>
<evidence type="ECO:0000256" key="9">
    <source>
        <dbReference type="ARBA" id="ARBA00023201"/>
    </source>
</evidence>
<keyword evidence="7 11" id="KW-0406">Ion transport</keyword>
<dbReference type="PANTHER" id="PTHR11690">
    <property type="entry name" value="AMILORIDE-SENSITIVE SODIUM CHANNEL-RELATED"/>
    <property type="match status" value="1"/>
</dbReference>
<proteinExistence type="inferred from homology"/>
<keyword evidence="2 11" id="KW-0813">Transport</keyword>
<keyword evidence="10 11" id="KW-0407">Ion channel</keyword>
<accession>A0A4Z2H4Q9</accession>
<comment type="similarity">
    <text evidence="11">Belongs to the amiloride-sensitive sodium channel (TC 1.A.6) family.</text>
</comment>
<dbReference type="InterPro" id="IPR001873">
    <property type="entry name" value="ENaC"/>
</dbReference>
<evidence type="ECO:0000313" key="12">
    <source>
        <dbReference type="EMBL" id="TNN60756.1"/>
    </source>
</evidence>
<evidence type="ECO:0000256" key="3">
    <source>
        <dbReference type="ARBA" id="ARBA00022461"/>
    </source>
</evidence>
<keyword evidence="6" id="KW-0915">Sodium</keyword>
<keyword evidence="13" id="KW-1185">Reference proteome</keyword>
<name>A0A4Z2H4Q9_9TELE</name>
<sequence length="411" mass="46285">MWAPAPEAWLGNEAFPATVGARWAAMALEGRCFRRGSPAMLRKGRQRRPAKPSLAQVTSTLLSRTGLHGLRHVCVPGGSVGRRAFWLLALCTSLGLLLSWSSNRLLHWLSFPTYTRIHTEWAKELAFPTVTICNNNPIRLYKLTKSDLYFAGHWLGLLLANRTARPMILDLLQEDRRAWFGKLSDFRLFLPPRNFEGTNLEFMDRLSHQLDDMLLSCKYRGEPCGAHNFSSAASSSRRALIIEAHGSHADSVARGETFIAISPGMSERDKSTTYLYCSLVKFKVLCLLFLGSLHFVPQCRFVCYKQTNTGAGDEQGGKLDFRRQIGKKVRREGGRDGVFTRYGKCYMFNAVEEGKTLRTTMKGGTGNGLEIMLDIQQDEYLPVWGDTGTHDRLAHPSCSMRTDWSRGREPL</sequence>
<dbReference type="GO" id="GO:0015280">
    <property type="term" value="F:ligand-gated sodium channel activity"/>
    <property type="evidence" value="ECO:0007669"/>
    <property type="project" value="TreeGrafter"/>
</dbReference>
<evidence type="ECO:0000256" key="5">
    <source>
        <dbReference type="ARBA" id="ARBA00022989"/>
    </source>
</evidence>
<evidence type="ECO:0000256" key="11">
    <source>
        <dbReference type="RuleBase" id="RU000679"/>
    </source>
</evidence>
<gene>
    <name evidence="12" type="primary">Asic2_0</name>
    <name evidence="12" type="ORF">EYF80_029000</name>
</gene>
<evidence type="ECO:0000313" key="13">
    <source>
        <dbReference type="Proteomes" id="UP000314294"/>
    </source>
</evidence>
<reference evidence="12 13" key="1">
    <citation type="submission" date="2019-03" db="EMBL/GenBank/DDBJ databases">
        <title>First draft genome of Liparis tanakae, snailfish: a comprehensive survey of snailfish specific genes.</title>
        <authorList>
            <person name="Kim W."/>
            <person name="Song I."/>
            <person name="Jeong J.-H."/>
            <person name="Kim D."/>
            <person name="Kim S."/>
            <person name="Ryu S."/>
            <person name="Song J.Y."/>
            <person name="Lee S.K."/>
        </authorList>
    </citation>
    <scope>NUCLEOTIDE SEQUENCE [LARGE SCALE GENOMIC DNA]</scope>
    <source>
        <tissue evidence="12">Muscle</tissue>
    </source>
</reference>
<dbReference type="Proteomes" id="UP000314294">
    <property type="component" value="Unassembled WGS sequence"/>
</dbReference>
<dbReference type="OrthoDB" id="5874059at2759"/>
<dbReference type="EMBL" id="SRLO01000328">
    <property type="protein sequence ID" value="TNN60756.1"/>
    <property type="molecule type" value="Genomic_DNA"/>
</dbReference>
<evidence type="ECO:0000256" key="8">
    <source>
        <dbReference type="ARBA" id="ARBA00023136"/>
    </source>
</evidence>
<dbReference type="Pfam" id="PF00858">
    <property type="entry name" value="ASC"/>
    <property type="match status" value="2"/>
</dbReference>
<evidence type="ECO:0000256" key="4">
    <source>
        <dbReference type="ARBA" id="ARBA00022692"/>
    </source>
</evidence>
<evidence type="ECO:0000256" key="10">
    <source>
        <dbReference type="ARBA" id="ARBA00023303"/>
    </source>
</evidence>
<organism evidence="12 13">
    <name type="scientific">Liparis tanakae</name>
    <name type="common">Tanaka's snailfish</name>
    <dbReference type="NCBI Taxonomy" id="230148"/>
    <lineage>
        <taxon>Eukaryota</taxon>
        <taxon>Metazoa</taxon>
        <taxon>Chordata</taxon>
        <taxon>Craniata</taxon>
        <taxon>Vertebrata</taxon>
        <taxon>Euteleostomi</taxon>
        <taxon>Actinopterygii</taxon>
        <taxon>Neopterygii</taxon>
        <taxon>Teleostei</taxon>
        <taxon>Neoteleostei</taxon>
        <taxon>Acanthomorphata</taxon>
        <taxon>Eupercaria</taxon>
        <taxon>Perciformes</taxon>
        <taxon>Cottioidei</taxon>
        <taxon>Cottales</taxon>
        <taxon>Liparidae</taxon>
        <taxon>Liparis</taxon>
    </lineage>
</organism>
<dbReference type="PANTHER" id="PTHR11690:SF128">
    <property type="entry name" value="ACID-SENSING ION CHANNEL 2"/>
    <property type="match status" value="1"/>
</dbReference>
<evidence type="ECO:0000256" key="7">
    <source>
        <dbReference type="ARBA" id="ARBA00023065"/>
    </source>
</evidence>